<feature type="domain" description="Ice-binding protein C-terminal" evidence="2">
    <location>
        <begin position="146"/>
        <end position="169"/>
    </location>
</feature>
<protein>
    <recommendedName>
        <fullName evidence="2">Ice-binding protein C-terminal domain-containing protein</fullName>
    </recommendedName>
</protein>
<dbReference type="Pfam" id="PF07589">
    <property type="entry name" value="PEP-CTERM"/>
    <property type="match status" value="1"/>
</dbReference>
<reference evidence="3 4" key="1">
    <citation type="submission" date="2016-12" db="EMBL/GenBank/DDBJ databases">
        <title>Marinobacter lutaoensis whole genome sequencing.</title>
        <authorList>
            <person name="Verma A."/>
            <person name="Krishnamurthi S."/>
        </authorList>
    </citation>
    <scope>NUCLEOTIDE SEQUENCE [LARGE SCALE GENOMIC DNA]</scope>
    <source>
        <strain evidence="3 4">T5054</strain>
    </source>
</reference>
<feature type="signal peptide" evidence="1">
    <location>
        <begin position="1"/>
        <end position="22"/>
    </location>
</feature>
<dbReference type="AlphaFoldDB" id="A0A1V2DY60"/>
<evidence type="ECO:0000256" key="1">
    <source>
        <dbReference type="SAM" id="SignalP"/>
    </source>
</evidence>
<proteinExistence type="predicted"/>
<dbReference type="STRING" id="135739.BTO32_03105"/>
<name>A0A1V2DY60_9GAMM</name>
<evidence type="ECO:0000313" key="4">
    <source>
        <dbReference type="Proteomes" id="UP000189339"/>
    </source>
</evidence>
<dbReference type="NCBIfam" id="TIGR02595">
    <property type="entry name" value="PEP_CTERM"/>
    <property type="match status" value="1"/>
</dbReference>
<dbReference type="EMBL" id="MSCW01000001">
    <property type="protein sequence ID" value="ONF45457.1"/>
    <property type="molecule type" value="Genomic_DNA"/>
</dbReference>
<evidence type="ECO:0000259" key="2">
    <source>
        <dbReference type="Pfam" id="PF07589"/>
    </source>
</evidence>
<comment type="caution">
    <text evidence="3">The sequence shown here is derived from an EMBL/GenBank/DDBJ whole genome shotgun (WGS) entry which is preliminary data.</text>
</comment>
<dbReference type="Proteomes" id="UP000189339">
    <property type="component" value="Unassembled WGS sequence"/>
</dbReference>
<keyword evidence="1" id="KW-0732">Signal</keyword>
<keyword evidence="4" id="KW-1185">Reference proteome</keyword>
<evidence type="ECO:0000313" key="3">
    <source>
        <dbReference type="EMBL" id="ONF45457.1"/>
    </source>
</evidence>
<accession>A0A1V2DY60</accession>
<gene>
    <name evidence="3" type="ORF">BTO32_03105</name>
</gene>
<feature type="chain" id="PRO_5012437451" description="Ice-binding protein C-terminal domain-containing protein" evidence="1">
    <location>
        <begin position="23"/>
        <end position="171"/>
    </location>
</feature>
<sequence length="171" mass="18060">MKQLVGGIVAGAVMTLSAAANAGVITDTVYQNVKVGYLGSHTYTHDINDDGFTLGTAVSGTLAIDIWDDKDWFEPLPESILFTIEDFDFDTGYFQFGTADFFNDLGVKAIGALNADGYLDVTISSTLPTLGDFYVGKSVLTVVTEAVPEPGTLALLGLGLVGLGVARRRKA</sequence>
<organism evidence="3 4">
    <name type="scientific">Marinobacter lutaoensis</name>
    <dbReference type="NCBI Taxonomy" id="135739"/>
    <lineage>
        <taxon>Bacteria</taxon>
        <taxon>Pseudomonadati</taxon>
        <taxon>Pseudomonadota</taxon>
        <taxon>Gammaproteobacteria</taxon>
        <taxon>Pseudomonadales</taxon>
        <taxon>Marinobacteraceae</taxon>
        <taxon>Marinobacter</taxon>
    </lineage>
</organism>
<dbReference type="InterPro" id="IPR013424">
    <property type="entry name" value="Ice-binding_C"/>
</dbReference>